<evidence type="ECO:0000313" key="3">
    <source>
        <dbReference type="Proteomes" id="UP000572680"/>
    </source>
</evidence>
<proteinExistence type="predicted"/>
<name>A0A7W3LPY4_ACTNM</name>
<organism evidence="2 3">
    <name type="scientific">Actinomadura namibiensis</name>
    <dbReference type="NCBI Taxonomy" id="182080"/>
    <lineage>
        <taxon>Bacteria</taxon>
        <taxon>Bacillati</taxon>
        <taxon>Actinomycetota</taxon>
        <taxon>Actinomycetes</taxon>
        <taxon>Streptosporangiales</taxon>
        <taxon>Thermomonosporaceae</taxon>
        <taxon>Actinomadura</taxon>
    </lineage>
</organism>
<dbReference type="NCBIfam" id="TIGR04222">
    <property type="entry name" value="near_uncomplex"/>
    <property type="match status" value="1"/>
</dbReference>
<keyword evidence="3" id="KW-1185">Reference proteome</keyword>
<feature type="compositionally biased region" description="Basic and acidic residues" evidence="1">
    <location>
        <begin position="149"/>
        <end position="161"/>
    </location>
</feature>
<dbReference type="Proteomes" id="UP000572680">
    <property type="component" value="Unassembled WGS sequence"/>
</dbReference>
<gene>
    <name evidence="2" type="ORF">HNR61_003785</name>
</gene>
<evidence type="ECO:0000313" key="2">
    <source>
        <dbReference type="EMBL" id="MBA8952145.1"/>
    </source>
</evidence>
<reference evidence="2 3" key="1">
    <citation type="submission" date="2020-08" db="EMBL/GenBank/DDBJ databases">
        <title>Genomic Encyclopedia of Type Strains, Phase IV (KMG-IV): sequencing the most valuable type-strain genomes for metagenomic binning, comparative biology and taxonomic classification.</title>
        <authorList>
            <person name="Goeker M."/>
        </authorList>
    </citation>
    <scope>NUCLEOTIDE SEQUENCE [LARGE SCALE GENOMIC DNA]</scope>
    <source>
        <strain evidence="2 3">DSM 44197</strain>
    </source>
</reference>
<dbReference type="InterPro" id="IPR026467">
    <property type="entry name" value="Ser/Gly_Cys_C_dom"/>
</dbReference>
<dbReference type="RefSeq" id="WP_182844413.1">
    <property type="nucleotide sequence ID" value="NZ_BAAALP010000046.1"/>
</dbReference>
<dbReference type="EMBL" id="JACJIA010000004">
    <property type="protein sequence ID" value="MBA8952145.1"/>
    <property type="molecule type" value="Genomic_DNA"/>
</dbReference>
<dbReference type="AlphaFoldDB" id="A0A7W3LPY4"/>
<evidence type="ECO:0008006" key="4">
    <source>
        <dbReference type="Google" id="ProtNLM"/>
    </source>
</evidence>
<protein>
    <recommendedName>
        <fullName evidence="4">TIGR04222 domain-containing membrane protein</fullName>
    </recommendedName>
</protein>
<accession>A0A7W3LPY4</accession>
<feature type="region of interest" description="Disordered" evidence="1">
    <location>
        <begin position="149"/>
        <end position="191"/>
    </location>
</feature>
<comment type="caution">
    <text evidence="2">The sequence shown here is derived from an EMBL/GenBank/DDBJ whole genome shotgun (WGS) entry which is preliminary data.</text>
</comment>
<evidence type="ECO:0000256" key="1">
    <source>
        <dbReference type="SAM" id="MobiDB-lite"/>
    </source>
</evidence>
<sequence>MSDEPGSDELGVYEIAYLCGGPTRVAQTALLALHGHRRIRILHGAHRVEAAEREPGDDVLQAVVLAEIPHGGRPLNQLVAAVAASPPMDGLAGTLQEAGLLSRPLLGSPRPTRRGRALRRRLRAEPGGELARFAALGTPGIAEARLREMFEAPEPRPERPPRGWAGRGRGDANPAPDRAGGGGLRFGGRPD</sequence>
<feature type="compositionally biased region" description="Gly residues" evidence="1">
    <location>
        <begin position="179"/>
        <end position="191"/>
    </location>
</feature>